<keyword evidence="3" id="KW-0812">Transmembrane</keyword>
<evidence type="ECO:0000256" key="4">
    <source>
        <dbReference type="ARBA" id="ARBA00022989"/>
    </source>
</evidence>
<accession>A0A1I8HDL4</accession>
<dbReference type="PANTHER" id="PTHR31102:SF1">
    <property type="entry name" value="CATION_H+ EXCHANGER DOMAIN-CONTAINING PROTEIN"/>
    <property type="match status" value="1"/>
</dbReference>
<feature type="region of interest" description="Disordered" evidence="6">
    <location>
        <begin position="546"/>
        <end position="575"/>
    </location>
</feature>
<keyword evidence="8" id="KW-1185">Reference proteome</keyword>
<protein>
    <submittedName>
        <fullName evidence="9">Na_H_Exchanger domain-containing protein</fullName>
    </submittedName>
</protein>
<feature type="region of interest" description="Disordered" evidence="6">
    <location>
        <begin position="96"/>
        <end position="116"/>
    </location>
</feature>
<dbReference type="AlphaFoldDB" id="A0A1I8HDL4"/>
<evidence type="ECO:0000256" key="6">
    <source>
        <dbReference type="SAM" id="MobiDB-lite"/>
    </source>
</evidence>
<dbReference type="GO" id="GO:0016020">
    <property type="term" value="C:membrane"/>
    <property type="evidence" value="ECO:0007669"/>
    <property type="project" value="UniProtKB-SubCell"/>
</dbReference>
<dbReference type="WBParaSite" id="maker-uti_cns_0005635-snap-gene-0.7-mRNA-1">
    <property type="protein sequence ID" value="maker-uti_cns_0005635-snap-gene-0.7-mRNA-1"/>
    <property type="gene ID" value="maker-uti_cns_0005635-snap-gene-0.7"/>
</dbReference>
<feature type="compositionally biased region" description="Low complexity" evidence="6">
    <location>
        <begin position="99"/>
        <end position="112"/>
    </location>
</feature>
<dbReference type="InterPro" id="IPR051843">
    <property type="entry name" value="CPA1_transporter"/>
</dbReference>
<dbReference type="Proteomes" id="UP000095280">
    <property type="component" value="Unplaced"/>
</dbReference>
<evidence type="ECO:0000256" key="2">
    <source>
        <dbReference type="ARBA" id="ARBA00007367"/>
    </source>
</evidence>
<dbReference type="Pfam" id="PF00999">
    <property type="entry name" value="Na_H_Exchanger"/>
    <property type="match status" value="1"/>
</dbReference>
<evidence type="ECO:0000313" key="8">
    <source>
        <dbReference type="Proteomes" id="UP000095280"/>
    </source>
</evidence>
<proteinExistence type="inferred from homology"/>
<name>A0A1I8HDL4_9PLAT</name>
<dbReference type="GO" id="GO:1902600">
    <property type="term" value="P:proton transmembrane transport"/>
    <property type="evidence" value="ECO:0007669"/>
    <property type="project" value="InterPro"/>
</dbReference>
<feature type="domain" description="Cation/H+ exchanger transmembrane" evidence="7">
    <location>
        <begin position="144"/>
        <end position="524"/>
    </location>
</feature>
<comment type="subcellular location">
    <subcellularLocation>
        <location evidence="1">Membrane</location>
        <topology evidence="1">Multi-pass membrane protein</topology>
    </subcellularLocation>
</comment>
<feature type="compositionally biased region" description="Basic and acidic residues" evidence="6">
    <location>
        <begin position="552"/>
        <end position="562"/>
    </location>
</feature>
<keyword evidence="4" id="KW-1133">Transmembrane helix</keyword>
<evidence type="ECO:0000259" key="7">
    <source>
        <dbReference type="Pfam" id="PF00999"/>
    </source>
</evidence>
<evidence type="ECO:0000256" key="5">
    <source>
        <dbReference type="ARBA" id="ARBA00023136"/>
    </source>
</evidence>
<dbReference type="PANTHER" id="PTHR31102">
    <property type="match status" value="1"/>
</dbReference>
<evidence type="ECO:0000256" key="3">
    <source>
        <dbReference type="ARBA" id="ARBA00022692"/>
    </source>
</evidence>
<comment type="similarity">
    <text evidence="2">Belongs to the monovalent cation:proton antiporter 1 (CPA1) transporter (TC 2.A.36) family.</text>
</comment>
<dbReference type="InterPro" id="IPR006153">
    <property type="entry name" value="Cation/H_exchanger_TM"/>
</dbReference>
<organism evidence="8 9">
    <name type="scientific">Macrostomum lignano</name>
    <dbReference type="NCBI Taxonomy" id="282301"/>
    <lineage>
        <taxon>Eukaryota</taxon>
        <taxon>Metazoa</taxon>
        <taxon>Spiralia</taxon>
        <taxon>Lophotrochozoa</taxon>
        <taxon>Platyhelminthes</taxon>
        <taxon>Rhabditophora</taxon>
        <taxon>Macrostomorpha</taxon>
        <taxon>Macrostomida</taxon>
        <taxon>Macrostomidae</taxon>
        <taxon>Macrostomum</taxon>
    </lineage>
</organism>
<evidence type="ECO:0000256" key="1">
    <source>
        <dbReference type="ARBA" id="ARBA00004141"/>
    </source>
</evidence>
<sequence length="575" mass="61078">AVKEPPDGSVREMAEPPSACTRCCDRTCYNWCLAERHQLPDDPSIAQKLHHDLLCPPHGRTGRLLTGITILLLMYATLWSLVPDRSVPGSCVTAQLPESTNSSNSTKSNQSNAGTPSKKLNCTGGLFGLYLVFTISMLTGELFGLIPRCPKLLGMLIAGCFMRSVPFLAKFALGIDKTLSSTLRSVALCIILLRAGLGLDPKRLRALSLHVVLLAFSPCITEAVTIGFASHLLLKLPWTYGFLLGFVLAAVSPAVVVPSMLAIGSEGYGVAKGIPTLLIAAASVDDVLAITGFGVLLSVVFGGNESLALTIARGPLEALLGIVVGLILGVLLWFLPPAGHRRFLFFRFCFLLASGIISLLGSVALKLHGAGALACLTVAFMAAIGWRSRDGWSDEENPLLGPLEVCWRIAQPMLFGLIGFEIDVGSLQADAIGYILATLFIGLLFRMIAAFVAVTGAGFTVRERFFIPFAWLPKATVQAVIGPAVLDTAYRTGAGPKAQAMGAQILTVSVLAIVITAPLGAILISLLAPRLLNRQVLSFEEKFDTEAAPPVRRSDIDGRNDSTADNDENVNGTAT</sequence>
<evidence type="ECO:0000313" key="9">
    <source>
        <dbReference type="WBParaSite" id="maker-uti_cns_0005635-snap-gene-0.7-mRNA-1"/>
    </source>
</evidence>
<reference evidence="9" key="1">
    <citation type="submission" date="2016-11" db="UniProtKB">
        <authorList>
            <consortium name="WormBaseParasite"/>
        </authorList>
    </citation>
    <scope>IDENTIFICATION</scope>
</reference>
<dbReference type="GO" id="GO:0015297">
    <property type="term" value="F:antiporter activity"/>
    <property type="evidence" value="ECO:0007669"/>
    <property type="project" value="InterPro"/>
</dbReference>
<keyword evidence="5" id="KW-0472">Membrane</keyword>